<feature type="transmembrane region" description="Helical" evidence="1">
    <location>
        <begin position="298"/>
        <end position="315"/>
    </location>
</feature>
<dbReference type="FunFam" id="2.60.40.10:FF:000437">
    <property type="entry name" value="Beat-IIIc, isoform A"/>
    <property type="match status" value="1"/>
</dbReference>
<dbReference type="PROSITE" id="PS50835">
    <property type="entry name" value="IG_LIKE"/>
    <property type="match status" value="2"/>
</dbReference>
<evidence type="ECO:0000259" key="3">
    <source>
        <dbReference type="PROSITE" id="PS50835"/>
    </source>
</evidence>
<dbReference type="EMBL" id="CAKKLH010000042">
    <property type="protein sequence ID" value="CAH0100644.1"/>
    <property type="molecule type" value="Genomic_DNA"/>
</dbReference>
<feature type="signal peptide" evidence="2">
    <location>
        <begin position="1"/>
        <end position="27"/>
    </location>
</feature>
<dbReference type="SUPFAM" id="SSF48726">
    <property type="entry name" value="Immunoglobulin"/>
    <property type="match status" value="2"/>
</dbReference>
<dbReference type="OrthoDB" id="10015491at2759"/>
<feature type="domain" description="Ig-like" evidence="3">
    <location>
        <begin position="36"/>
        <end position="144"/>
    </location>
</feature>
<keyword evidence="2" id="KW-0732">Signal</keyword>
<evidence type="ECO:0000256" key="1">
    <source>
        <dbReference type="SAM" id="Phobius"/>
    </source>
</evidence>
<sequence>MTECQRSSPFVLHFFGCLAICDAAVEAIGDGSLPVPSSGVFALKMVQVKVPLAALSGHSVQLECIFSLDGESLYAVKWYRGVDEFYRYVPAEEPHATVFGLNGIEVDLDESNANRLVLRSITAETAGRFRCEVSAEAPSFETVSGHADMTVVQLPQRGPVIVGGKPRYSVGDQVDLNCTSMRSSPATNLTWYINGEPAERHHLKFYPIVEDIDGLETSMLGLHFIIKTRHFRKGDLKFKCTATLAALYWQSNEASAEPDRPVHHQRSSSSEVYLDGHRTSTLASAALTVHFLGPLQRSVLSACFMIAMLIYVVSLS</sequence>
<organism evidence="4 5">
    <name type="scientific">Daphnia galeata</name>
    <dbReference type="NCBI Taxonomy" id="27404"/>
    <lineage>
        <taxon>Eukaryota</taxon>
        <taxon>Metazoa</taxon>
        <taxon>Ecdysozoa</taxon>
        <taxon>Arthropoda</taxon>
        <taxon>Crustacea</taxon>
        <taxon>Branchiopoda</taxon>
        <taxon>Diplostraca</taxon>
        <taxon>Cladocera</taxon>
        <taxon>Anomopoda</taxon>
        <taxon>Daphniidae</taxon>
        <taxon>Daphnia</taxon>
    </lineage>
</organism>
<name>A0A8J2RET4_9CRUS</name>
<dbReference type="InterPro" id="IPR013783">
    <property type="entry name" value="Ig-like_fold"/>
</dbReference>
<dbReference type="PANTHER" id="PTHR21261">
    <property type="entry name" value="BEAT PROTEIN"/>
    <property type="match status" value="1"/>
</dbReference>
<dbReference type="PANTHER" id="PTHR21261:SF15">
    <property type="entry name" value="BEATEN PATH IIIA, ISOFORM D-RELATED"/>
    <property type="match status" value="1"/>
</dbReference>
<dbReference type="AlphaFoldDB" id="A0A8J2RET4"/>
<protein>
    <recommendedName>
        <fullName evidence="3">Ig-like domain-containing protein</fullName>
    </recommendedName>
</protein>
<dbReference type="InterPro" id="IPR003599">
    <property type="entry name" value="Ig_sub"/>
</dbReference>
<accession>A0A8J2RET4</accession>
<evidence type="ECO:0000313" key="4">
    <source>
        <dbReference type="EMBL" id="CAH0100644.1"/>
    </source>
</evidence>
<reference evidence="4" key="1">
    <citation type="submission" date="2021-11" db="EMBL/GenBank/DDBJ databases">
        <authorList>
            <person name="Schell T."/>
        </authorList>
    </citation>
    <scope>NUCLEOTIDE SEQUENCE</scope>
    <source>
        <strain evidence="4">M5</strain>
    </source>
</reference>
<keyword evidence="5" id="KW-1185">Reference proteome</keyword>
<evidence type="ECO:0000256" key="2">
    <source>
        <dbReference type="SAM" id="SignalP"/>
    </source>
</evidence>
<dbReference type="InterPro" id="IPR036179">
    <property type="entry name" value="Ig-like_dom_sf"/>
</dbReference>
<dbReference type="InterPro" id="IPR007110">
    <property type="entry name" value="Ig-like_dom"/>
</dbReference>
<keyword evidence="1" id="KW-1133">Transmembrane helix</keyword>
<dbReference type="Proteomes" id="UP000789390">
    <property type="component" value="Unassembled WGS sequence"/>
</dbReference>
<comment type="caution">
    <text evidence="4">The sequence shown here is derived from an EMBL/GenBank/DDBJ whole genome shotgun (WGS) entry which is preliminary data.</text>
</comment>
<dbReference type="Gene3D" id="2.60.40.10">
    <property type="entry name" value="Immunoglobulins"/>
    <property type="match status" value="2"/>
</dbReference>
<feature type="domain" description="Ig-like" evidence="3">
    <location>
        <begin position="155"/>
        <end position="263"/>
    </location>
</feature>
<feature type="chain" id="PRO_5035169558" description="Ig-like domain-containing protein" evidence="2">
    <location>
        <begin position="28"/>
        <end position="316"/>
    </location>
</feature>
<proteinExistence type="predicted"/>
<keyword evidence="1" id="KW-0472">Membrane</keyword>
<keyword evidence="1" id="KW-0812">Transmembrane</keyword>
<dbReference type="SMART" id="SM00409">
    <property type="entry name" value="IG"/>
    <property type="match status" value="1"/>
</dbReference>
<gene>
    <name evidence="4" type="ORF">DGAL_LOCUS2931</name>
</gene>
<evidence type="ECO:0000313" key="5">
    <source>
        <dbReference type="Proteomes" id="UP000789390"/>
    </source>
</evidence>